<sequence>MSFGLLIVALSACGYIPRPVEGVPPGAPWEALPLRKWLAEERAEPQALAFCAPPECGPGLVVSVIDLKGRDAEISESLLRDPDRLARAMRSSAGHTGKVRTLASATPIREGASRGFTISLAPSDGRKAPAYGATLGRRSGDALKLVLVIGDDEASVLATVRQVAERELAP</sequence>
<comment type="caution">
    <text evidence="1">The sequence shown here is derived from an EMBL/GenBank/DDBJ whole genome shotgun (WGS) entry which is preliminary data.</text>
</comment>
<name>A0A5N3PHJ1_9HYPH</name>
<accession>A0A5N3PHJ1</accession>
<evidence type="ECO:0000313" key="1">
    <source>
        <dbReference type="EMBL" id="KAB0269190.1"/>
    </source>
</evidence>
<dbReference type="AlphaFoldDB" id="A0A5N3PHJ1"/>
<organism evidence="1 2">
    <name type="scientific">Microvirga brassicacearum</name>
    <dbReference type="NCBI Taxonomy" id="2580413"/>
    <lineage>
        <taxon>Bacteria</taxon>
        <taxon>Pseudomonadati</taxon>
        <taxon>Pseudomonadota</taxon>
        <taxon>Alphaproteobacteria</taxon>
        <taxon>Hyphomicrobiales</taxon>
        <taxon>Methylobacteriaceae</taxon>
        <taxon>Microvirga</taxon>
    </lineage>
</organism>
<gene>
    <name evidence="1" type="ORF">FEZ63_03545</name>
</gene>
<dbReference type="OrthoDB" id="8019715at2"/>
<reference evidence="1 2" key="1">
    <citation type="journal article" date="2019" name="Microorganisms">
        <title>Genome Insights into the Novel Species Microvirga brassicacearum, a Rapeseed Endophyte with Biotechnological Potential.</title>
        <authorList>
            <person name="Jimenez-Gomez A."/>
            <person name="Saati-Santamaria Z."/>
            <person name="Igual J.M."/>
            <person name="Rivas R."/>
            <person name="Mateos P.F."/>
            <person name="Garcia-Fraile P."/>
        </authorList>
    </citation>
    <scope>NUCLEOTIDE SEQUENCE [LARGE SCALE GENOMIC DNA]</scope>
    <source>
        <strain evidence="1 2">CDVBN77</strain>
    </source>
</reference>
<keyword evidence="2" id="KW-1185">Reference proteome</keyword>
<proteinExistence type="predicted"/>
<dbReference type="EMBL" id="VCMV01000003">
    <property type="protein sequence ID" value="KAB0269190.1"/>
    <property type="molecule type" value="Genomic_DNA"/>
</dbReference>
<evidence type="ECO:0000313" key="2">
    <source>
        <dbReference type="Proteomes" id="UP000325684"/>
    </source>
</evidence>
<dbReference type="RefSeq" id="WP_150942248.1">
    <property type="nucleotide sequence ID" value="NZ_VCMV01000003.1"/>
</dbReference>
<protein>
    <submittedName>
        <fullName evidence="1">Uncharacterized protein</fullName>
    </submittedName>
</protein>
<dbReference type="Proteomes" id="UP000325684">
    <property type="component" value="Unassembled WGS sequence"/>
</dbReference>